<organism evidence="2 3">
    <name type="scientific">Microbacterium resistens</name>
    <dbReference type="NCBI Taxonomy" id="156977"/>
    <lineage>
        <taxon>Bacteria</taxon>
        <taxon>Bacillati</taxon>
        <taxon>Actinomycetota</taxon>
        <taxon>Actinomycetes</taxon>
        <taxon>Micrococcales</taxon>
        <taxon>Microbacteriaceae</taxon>
        <taxon>Microbacterium</taxon>
    </lineage>
</organism>
<keyword evidence="3" id="KW-1185">Reference proteome</keyword>
<evidence type="ECO:0000256" key="1">
    <source>
        <dbReference type="SAM" id="SignalP"/>
    </source>
</evidence>
<comment type="caution">
    <text evidence="2">The sequence shown here is derived from an EMBL/GenBank/DDBJ whole genome shotgun (WGS) entry which is preliminary data.</text>
</comment>
<reference evidence="2 3" key="1">
    <citation type="submission" date="2023-07" db="EMBL/GenBank/DDBJ databases">
        <title>Sorghum-associated microbial communities from plants grown in Nebraska, USA.</title>
        <authorList>
            <person name="Schachtman D."/>
        </authorList>
    </citation>
    <scope>NUCLEOTIDE SEQUENCE [LARGE SCALE GENOMIC DNA]</scope>
    <source>
        <strain evidence="2 3">2980</strain>
    </source>
</reference>
<name>A0ABU1SB14_9MICO</name>
<evidence type="ECO:0000313" key="3">
    <source>
        <dbReference type="Proteomes" id="UP001259347"/>
    </source>
</evidence>
<dbReference type="Proteomes" id="UP001259347">
    <property type="component" value="Unassembled WGS sequence"/>
</dbReference>
<proteinExistence type="predicted"/>
<feature type="chain" id="PRO_5046117536" description="DUF732 domain-containing protein" evidence="1">
    <location>
        <begin position="26"/>
        <end position="109"/>
    </location>
</feature>
<gene>
    <name evidence="2" type="ORF">J2Y69_001383</name>
</gene>
<protein>
    <recommendedName>
        <fullName evidence="4">DUF732 domain-containing protein</fullName>
    </recommendedName>
</protein>
<evidence type="ECO:0008006" key="4">
    <source>
        <dbReference type="Google" id="ProtNLM"/>
    </source>
</evidence>
<evidence type="ECO:0000313" key="2">
    <source>
        <dbReference type="EMBL" id="MDR6866784.1"/>
    </source>
</evidence>
<keyword evidence="1" id="KW-0732">Signal</keyword>
<feature type="signal peptide" evidence="1">
    <location>
        <begin position="1"/>
        <end position="25"/>
    </location>
</feature>
<accession>A0ABU1SB14</accession>
<sequence>MRVSLAGLLIALAVLMTGCSTTPFGQDPAARIAGTVAALKDAVGDSVDDGTAQLLDENGVFEQLALDLVSLCDGEEAAGMGLIFFANYGMDDAILAGWEAACPGKDFPG</sequence>
<dbReference type="EMBL" id="JAVDUM010000005">
    <property type="protein sequence ID" value="MDR6866784.1"/>
    <property type="molecule type" value="Genomic_DNA"/>
</dbReference>
<dbReference type="RefSeq" id="WP_310018914.1">
    <property type="nucleotide sequence ID" value="NZ_JAVDUM010000005.1"/>
</dbReference>
<dbReference type="PROSITE" id="PS51257">
    <property type="entry name" value="PROKAR_LIPOPROTEIN"/>
    <property type="match status" value="1"/>
</dbReference>